<evidence type="ECO:0000313" key="7">
    <source>
        <dbReference type="Proteomes" id="UP000774130"/>
    </source>
</evidence>
<evidence type="ECO:0000256" key="1">
    <source>
        <dbReference type="ARBA" id="ARBA00011028"/>
    </source>
</evidence>
<dbReference type="PROSITE" id="PS51257">
    <property type="entry name" value="PROKAR_LIPOPROTEIN"/>
    <property type="match status" value="1"/>
</dbReference>
<keyword evidence="7" id="KW-1185">Reference proteome</keyword>
<feature type="signal peptide" evidence="4">
    <location>
        <begin position="1"/>
        <end position="18"/>
    </location>
</feature>
<dbReference type="PANTHER" id="PTHR42953:SF3">
    <property type="entry name" value="HIGH-AFFINITY ZINC UPTAKE SYSTEM PROTEIN ZNUA"/>
    <property type="match status" value="1"/>
</dbReference>
<evidence type="ECO:0000256" key="3">
    <source>
        <dbReference type="ARBA" id="ARBA00022729"/>
    </source>
</evidence>
<dbReference type="CDD" id="cd01017">
    <property type="entry name" value="AdcA"/>
    <property type="match status" value="1"/>
</dbReference>
<feature type="chain" id="PRO_5046308102" evidence="4">
    <location>
        <begin position="19"/>
        <end position="501"/>
    </location>
</feature>
<evidence type="ECO:0000313" key="6">
    <source>
        <dbReference type="EMBL" id="MBV7391003.1"/>
    </source>
</evidence>
<dbReference type="InterPro" id="IPR050492">
    <property type="entry name" value="Bact_metal-bind_prot9"/>
</dbReference>
<comment type="caution">
    <text evidence="6">The sequence shown here is derived from an EMBL/GenBank/DDBJ whole genome shotgun (WGS) entry which is preliminary data.</text>
</comment>
<dbReference type="InterPro" id="IPR006127">
    <property type="entry name" value="ZnuA-like"/>
</dbReference>
<dbReference type="Proteomes" id="UP000774130">
    <property type="component" value="Unassembled WGS sequence"/>
</dbReference>
<evidence type="ECO:0000259" key="5">
    <source>
        <dbReference type="Pfam" id="PF09223"/>
    </source>
</evidence>
<dbReference type="InterPro" id="IPR015304">
    <property type="entry name" value="ZinT_dom"/>
</dbReference>
<reference evidence="6 7" key="1">
    <citation type="submission" date="2021-06" db="EMBL/GenBank/DDBJ databases">
        <title>Enterococcus alishanensis sp. nov., a novel lactic acid bacterium isolated from fresh coffee beans.</title>
        <authorList>
            <person name="Chen Y.-S."/>
        </authorList>
    </citation>
    <scope>NUCLEOTIDE SEQUENCE [LARGE SCALE GENOMIC DNA]</scope>
    <source>
        <strain evidence="6 7">ALS3</strain>
    </source>
</reference>
<evidence type="ECO:0000256" key="4">
    <source>
        <dbReference type="SAM" id="SignalP"/>
    </source>
</evidence>
<organism evidence="6 7">
    <name type="scientific">Enterococcus alishanensis</name>
    <dbReference type="NCBI Taxonomy" id="1303817"/>
    <lineage>
        <taxon>Bacteria</taxon>
        <taxon>Bacillati</taxon>
        <taxon>Bacillota</taxon>
        <taxon>Bacilli</taxon>
        <taxon>Lactobacillales</taxon>
        <taxon>Enterococcaceae</taxon>
        <taxon>Enterococcus</taxon>
    </lineage>
</organism>
<dbReference type="Pfam" id="PF01297">
    <property type="entry name" value="ZnuA"/>
    <property type="match status" value="1"/>
</dbReference>
<dbReference type="PANTHER" id="PTHR42953">
    <property type="entry name" value="HIGH-AFFINITY ZINC UPTAKE SYSTEM PROTEIN ZNUA-RELATED"/>
    <property type="match status" value="1"/>
</dbReference>
<dbReference type="EMBL" id="JAHUZB010000003">
    <property type="protein sequence ID" value="MBV7391003.1"/>
    <property type="molecule type" value="Genomic_DNA"/>
</dbReference>
<dbReference type="Pfam" id="PF09223">
    <property type="entry name" value="ZinT"/>
    <property type="match status" value="1"/>
</dbReference>
<feature type="domain" description="ZinT" evidence="5">
    <location>
        <begin position="322"/>
        <end position="501"/>
    </location>
</feature>
<keyword evidence="3 4" id="KW-0732">Signal</keyword>
<dbReference type="RefSeq" id="WP_218326032.1">
    <property type="nucleotide sequence ID" value="NZ_JAHUZB010000003.1"/>
</dbReference>
<proteinExistence type="inferred from homology"/>
<accession>A0ABS6TDM5</accession>
<sequence length="501" mass="56789">MKKLVLSGIILLTGILLTACGSNQTETEKLQVMTSFYPMYDFTKNIVGDVGEVELLVPAGTDAHDYEPSAKKMAQLQESDVFVYNNENMETWVPDVETTLKEGDVKIIKATKDMVLLPGSEEEGHDHDHSEAGHSHELDPHVWLSPKYAAKQVAIIRDQLSEAYPEQANQFNENAEKYLAKLTDLDQAYTEKLSTATQKNFVTQHTAFSYLALDYGLNQVSISGISSTQEPTTSRLAELKSYVEDNDLKYIYFEKNASDNVARTLADETGLELLILNPLEGLTKEQTEAGEDYVSIMTENLDNLAKTINQETTSKAPEKQVEKSVYNGYFADEDVENRPLSNWSGKWQSVYPYLEDGTLDQIFDYKAKLKQDKTAEEYKEYYTTGYQTDVEKIEITKDTMKFTKADGTSEESKYQTKGYQILDYEAGNRGVRYLFEAVDKNSPYRYVQFSDHSITSSDSGHFHIYFGADSQEALLAEMDHWPTYYPEKMSGITIAQEMMAH</sequence>
<gene>
    <name evidence="6" type="ORF">KUA55_09935</name>
</gene>
<comment type="similarity">
    <text evidence="1">Belongs to the bacterial solute-binding protein 9 family.</text>
</comment>
<evidence type="ECO:0000256" key="2">
    <source>
        <dbReference type="ARBA" id="ARBA00022448"/>
    </source>
</evidence>
<keyword evidence="2" id="KW-0813">Transport</keyword>
<protein>
    <submittedName>
        <fullName evidence="6">ZinT/AdcA family metal-binding protein</fullName>
    </submittedName>
</protein>
<name>A0ABS6TDM5_9ENTE</name>